<dbReference type="PROSITE" id="PS50885">
    <property type="entry name" value="HAMP"/>
    <property type="match status" value="1"/>
</dbReference>
<dbReference type="Proteomes" id="UP001282284">
    <property type="component" value="Unassembled WGS sequence"/>
</dbReference>
<dbReference type="PROSITE" id="PS50111">
    <property type="entry name" value="CHEMOTAXIS_TRANSDUC_2"/>
    <property type="match status" value="1"/>
</dbReference>
<evidence type="ECO:0000256" key="6">
    <source>
        <dbReference type="PROSITE-ProRule" id="PRU00284"/>
    </source>
</evidence>
<dbReference type="Gene3D" id="1.10.287.950">
    <property type="entry name" value="Methyl-accepting chemotaxis protein"/>
    <property type="match status" value="1"/>
</dbReference>
<dbReference type="CDD" id="cd19411">
    <property type="entry name" value="MCP2201-like_sensor"/>
    <property type="match status" value="1"/>
</dbReference>
<evidence type="ECO:0000313" key="11">
    <source>
        <dbReference type="EMBL" id="MDW0112579.1"/>
    </source>
</evidence>
<evidence type="ECO:0000256" key="5">
    <source>
        <dbReference type="ARBA" id="ARBA00029447"/>
    </source>
</evidence>
<keyword evidence="4 6" id="KW-0807">Transducer</keyword>
<keyword evidence="3 8" id="KW-0472">Membrane</keyword>
<feature type="coiled-coil region" evidence="7">
    <location>
        <begin position="501"/>
        <end position="535"/>
    </location>
</feature>
<reference evidence="11 12" key="1">
    <citation type="submission" date="2023-06" db="EMBL/GenBank/DDBJ databases">
        <title>Sporosarcina sp. nov., isolated from Korean traditional fermented seafood 'Jeotgal'.</title>
        <authorList>
            <person name="Yang A.I."/>
            <person name="Shin N.-R."/>
        </authorList>
    </citation>
    <scope>NUCLEOTIDE SEQUENCE [LARGE SCALE GENOMIC DNA]</scope>
    <source>
        <strain evidence="11 12">KCTC13119</strain>
    </source>
</reference>
<dbReference type="PANTHER" id="PTHR32089:SF112">
    <property type="entry name" value="LYSOZYME-LIKE PROTEIN-RELATED"/>
    <property type="match status" value="1"/>
</dbReference>
<dbReference type="RefSeq" id="WP_317942465.1">
    <property type="nucleotide sequence ID" value="NZ_JAUBDI010000003.1"/>
</dbReference>
<dbReference type="InterPro" id="IPR024478">
    <property type="entry name" value="HlyB_4HB_MCP"/>
</dbReference>
<comment type="subcellular location">
    <subcellularLocation>
        <location evidence="1">Cell membrane</location>
    </subcellularLocation>
</comment>
<dbReference type="InterPro" id="IPR003660">
    <property type="entry name" value="HAMP_dom"/>
</dbReference>
<evidence type="ECO:0000313" key="12">
    <source>
        <dbReference type="Proteomes" id="UP001282284"/>
    </source>
</evidence>
<keyword evidence="2" id="KW-1003">Cell membrane</keyword>
<comment type="caution">
    <text evidence="11">The sequence shown here is derived from an EMBL/GenBank/DDBJ whole genome shotgun (WGS) entry which is preliminary data.</text>
</comment>
<evidence type="ECO:0000256" key="7">
    <source>
        <dbReference type="SAM" id="Coils"/>
    </source>
</evidence>
<dbReference type="EMBL" id="JAUBDI010000003">
    <property type="protein sequence ID" value="MDW0112579.1"/>
    <property type="molecule type" value="Genomic_DNA"/>
</dbReference>
<keyword evidence="8" id="KW-1133">Transmembrane helix</keyword>
<evidence type="ECO:0000256" key="8">
    <source>
        <dbReference type="SAM" id="Phobius"/>
    </source>
</evidence>
<dbReference type="PANTHER" id="PTHR32089">
    <property type="entry name" value="METHYL-ACCEPTING CHEMOTAXIS PROTEIN MCPB"/>
    <property type="match status" value="1"/>
</dbReference>
<accession>A0ABU4G6H4</accession>
<dbReference type="SMART" id="SM00304">
    <property type="entry name" value="HAMP"/>
    <property type="match status" value="1"/>
</dbReference>
<proteinExistence type="inferred from homology"/>
<dbReference type="Gene3D" id="1.10.8.500">
    <property type="entry name" value="HAMP domain in histidine kinase"/>
    <property type="match status" value="1"/>
</dbReference>
<dbReference type="Pfam" id="PF00015">
    <property type="entry name" value="MCPsignal"/>
    <property type="match status" value="1"/>
</dbReference>
<gene>
    <name evidence="11" type="ORF">QT711_05225</name>
</gene>
<feature type="transmembrane region" description="Helical" evidence="8">
    <location>
        <begin position="12"/>
        <end position="34"/>
    </location>
</feature>
<dbReference type="Pfam" id="PF00672">
    <property type="entry name" value="HAMP"/>
    <property type="match status" value="1"/>
</dbReference>
<dbReference type="SMART" id="SM00283">
    <property type="entry name" value="MA"/>
    <property type="match status" value="1"/>
</dbReference>
<evidence type="ECO:0000256" key="2">
    <source>
        <dbReference type="ARBA" id="ARBA00022475"/>
    </source>
</evidence>
<evidence type="ECO:0000256" key="1">
    <source>
        <dbReference type="ARBA" id="ARBA00004236"/>
    </source>
</evidence>
<comment type="similarity">
    <text evidence="5">Belongs to the methyl-accepting chemotaxis (MCP) protein family.</text>
</comment>
<evidence type="ECO:0000259" key="10">
    <source>
        <dbReference type="PROSITE" id="PS50885"/>
    </source>
</evidence>
<feature type="transmembrane region" description="Helical" evidence="8">
    <location>
        <begin position="184"/>
        <end position="207"/>
    </location>
</feature>
<keyword evidence="7" id="KW-0175">Coiled coil</keyword>
<keyword evidence="8" id="KW-0812">Transmembrane</keyword>
<name>A0ABU4G6H4_9BACL</name>
<sequence length="567" mass="62062">MRWTVGRKLFTIFTVMIVLIIGMSIAGIMSTFTLNQNTKTINDDVFPKIEKQTNVESGIQSVISITQRHMLSKDRSFEADYERQIDEEILKVEENATAYNELLNSEQEQQLFQQVTDEWQRFLEEIDSILSLSAAKKVQEATQQSYEAVKMANAMEDSLQQLSELHHDELLAIEEEGQLLYNSVLLILSISTIVAVLIAIFGIRYLLRTIKKPIVTLSDRFKSMATGDLAIAPIVVKSQDEIGQLGNDSNQLLTNLNELIADLTENVDTLASTSSEFSSSADESSRASEQITNSIIDVSEVVATQLQSAHTSSELVDGITNQLGDAVMSIQQVSELALTTKQLTKDGSERMASTVQKMSDIQQSTEQTSTVVHSLQTKSTEIGNIVSLITNIAGQTNLLALNASIEAARAGEHGKGFAVVASEVGKLAINSGEAAAHIQKLIEEIQQEVQGAIQAMDTSKEFVDDGLTLVQRTGDSFKEIDYYVGAVSTQAQEIATISDVINTSIQQVKKLVMEVEQLSERSDENAQNIVAASEEQSATMEEISASSAVLSSMADTLQQTISKFNLK</sequence>
<dbReference type="SUPFAM" id="SSF58104">
    <property type="entry name" value="Methyl-accepting chemotaxis protein (MCP) signaling domain"/>
    <property type="match status" value="1"/>
</dbReference>
<keyword evidence="12" id="KW-1185">Reference proteome</keyword>
<feature type="domain" description="Methyl-accepting transducer" evidence="9">
    <location>
        <begin position="280"/>
        <end position="551"/>
    </location>
</feature>
<organism evidence="11 12">
    <name type="scientific">Sporosarcina saromensis</name>
    <dbReference type="NCBI Taxonomy" id="359365"/>
    <lineage>
        <taxon>Bacteria</taxon>
        <taxon>Bacillati</taxon>
        <taxon>Bacillota</taxon>
        <taxon>Bacilli</taxon>
        <taxon>Bacillales</taxon>
        <taxon>Caryophanaceae</taxon>
        <taxon>Sporosarcina</taxon>
    </lineage>
</organism>
<evidence type="ECO:0000259" key="9">
    <source>
        <dbReference type="PROSITE" id="PS50111"/>
    </source>
</evidence>
<feature type="domain" description="HAMP" evidence="10">
    <location>
        <begin position="208"/>
        <end position="261"/>
    </location>
</feature>
<dbReference type="CDD" id="cd11386">
    <property type="entry name" value="MCP_signal"/>
    <property type="match status" value="1"/>
</dbReference>
<evidence type="ECO:0000256" key="3">
    <source>
        <dbReference type="ARBA" id="ARBA00023136"/>
    </source>
</evidence>
<evidence type="ECO:0000256" key="4">
    <source>
        <dbReference type="ARBA" id="ARBA00023224"/>
    </source>
</evidence>
<dbReference type="InterPro" id="IPR004089">
    <property type="entry name" value="MCPsignal_dom"/>
</dbReference>
<dbReference type="Pfam" id="PF12729">
    <property type="entry name" value="4HB_MCP_1"/>
    <property type="match status" value="1"/>
</dbReference>
<protein>
    <submittedName>
        <fullName evidence="11">HAMP domain-containing methyl-accepting chemotaxis protein</fullName>
    </submittedName>
</protein>
<dbReference type="CDD" id="cd06225">
    <property type="entry name" value="HAMP"/>
    <property type="match status" value="1"/>
</dbReference>
<dbReference type="InterPro" id="IPR047347">
    <property type="entry name" value="YvaQ-like_sensor"/>
</dbReference>